<proteinExistence type="predicted"/>
<dbReference type="EMBL" id="JAAGLI010001029">
    <property type="protein sequence ID" value="NEA28306.1"/>
    <property type="molecule type" value="Genomic_DNA"/>
</dbReference>
<accession>A0A6L9QT39</accession>
<dbReference type="Proteomes" id="UP000475532">
    <property type="component" value="Unassembled WGS sequence"/>
</dbReference>
<dbReference type="RefSeq" id="WP_163062761.1">
    <property type="nucleotide sequence ID" value="NZ_JAAGLI010001029.1"/>
</dbReference>
<gene>
    <name evidence="3" type="ORF">G3I70_38285</name>
</gene>
<sequence>MRSGGVGVSRAGASATYRYRVLAAQHRWERRAVRTVLAAGAGVVAAGAATWWTGFVVALVAFGLHLAYTRFRPGRVSAWRRGAWAERRTGRRLARLDPAGFHVLHDRALPDGSKPTTNLDHLVVGLTGVYVVVSRRVRWGAQLRVERRRLWAGPRPAGRVVGVATRAADAVAELLSADAGYDVDVTPMVVVHGARVPREGIEHRGVVFHAAGAIPHAIRGEPVIYTSAQVAAMAAVAETALPPMMETRFVD</sequence>
<evidence type="ECO:0000259" key="2">
    <source>
        <dbReference type="PROSITE" id="PS50965"/>
    </source>
</evidence>
<reference evidence="3 4" key="1">
    <citation type="submission" date="2020-01" db="EMBL/GenBank/DDBJ databases">
        <title>Insect and environment-associated Actinomycetes.</title>
        <authorList>
            <person name="Currrie C."/>
            <person name="Chevrette M."/>
            <person name="Carlson C."/>
            <person name="Stubbendieck R."/>
            <person name="Wendt-Pienkowski E."/>
        </authorList>
    </citation>
    <scope>NUCLEOTIDE SEQUENCE [LARGE SCALE GENOMIC DNA]</scope>
    <source>
        <strain evidence="3 4">SID10258</strain>
    </source>
</reference>
<evidence type="ECO:0000313" key="3">
    <source>
        <dbReference type="EMBL" id="NEA28306.1"/>
    </source>
</evidence>
<dbReference type="PROSITE" id="PS50965">
    <property type="entry name" value="NERD"/>
    <property type="match status" value="1"/>
</dbReference>
<comment type="caution">
    <text evidence="3">The sequence shown here is derived from an EMBL/GenBank/DDBJ whole genome shotgun (WGS) entry which is preliminary data.</text>
</comment>
<keyword evidence="1" id="KW-0812">Transmembrane</keyword>
<keyword evidence="1" id="KW-0472">Membrane</keyword>
<dbReference type="AlphaFoldDB" id="A0A6L9QT39"/>
<protein>
    <submittedName>
        <fullName evidence="3">NERD domain-containing protein</fullName>
    </submittedName>
</protein>
<name>A0A6L9QT39_9ACTN</name>
<feature type="domain" description="NERD" evidence="2">
    <location>
        <begin position="81"/>
        <end position="198"/>
    </location>
</feature>
<keyword evidence="1" id="KW-1133">Transmembrane helix</keyword>
<dbReference type="InterPro" id="IPR011528">
    <property type="entry name" value="NERD"/>
</dbReference>
<evidence type="ECO:0000313" key="4">
    <source>
        <dbReference type="Proteomes" id="UP000475532"/>
    </source>
</evidence>
<feature type="transmembrane region" description="Helical" evidence="1">
    <location>
        <begin position="36"/>
        <end position="68"/>
    </location>
</feature>
<dbReference type="Pfam" id="PF08378">
    <property type="entry name" value="NERD"/>
    <property type="match status" value="1"/>
</dbReference>
<organism evidence="3 4">
    <name type="scientific">Actinomadura bangladeshensis</name>
    <dbReference type="NCBI Taxonomy" id="453573"/>
    <lineage>
        <taxon>Bacteria</taxon>
        <taxon>Bacillati</taxon>
        <taxon>Actinomycetota</taxon>
        <taxon>Actinomycetes</taxon>
        <taxon>Streptosporangiales</taxon>
        <taxon>Thermomonosporaceae</taxon>
        <taxon>Actinomadura</taxon>
    </lineage>
</organism>
<evidence type="ECO:0000256" key="1">
    <source>
        <dbReference type="SAM" id="Phobius"/>
    </source>
</evidence>